<dbReference type="InterPro" id="IPR052084">
    <property type="entry name" value="SF3B4_spliceosome_assoc"/>
</dbReference>
<accession>W2P3X9</accession>
<gene>
    <name evidence="14" type="ORF">L914_01776</name>
    <name evidence="12" type="ORF">L915_01798</name>
    <name evidence="13" type="ORF">L916_01763</name>
</gene>
<dbReference type="GO" id="GO:0071011">
    <property type="term" value="C:precatalytic spliceosome"/>
    <property type="evidence" value="ECO:0007669"/>
    <property type="project" value="TreeGrafter"/>
</dbReference>
<dbReference type="GO" id="GO:0008380">
    <property type="term" value="P:RNA splicing"/>
    <property type="evidence" value="ECO:0007669"/>
    <property type="project" value="UniProtKB-KW"/>
</dbReference>
<reference evidence="12" key="1">
    <citation type="submission" date="2013-11" db="EMBL/GenBank/DDBJ databases">
        <title>The Genome Sequence of Phytophthora parasitica CJ02B3.</title>
        <authorList>
            <consortium name="The Broad Institute Genomics Platform"/>
            <person name="Russ C."/>
            <person name="Tyler B."/>
            <person name="Panabieres F."/>
            <person name="Shan W."/>
            <person name="Tripathy S."/>
            <person name="Grunwald N."/>
            <person name="Machado M."/>
            <person name="Johnson C.S."/>
            <person name="Arredondo F."/>
            <person name="Hong C."/>
            <person name="Coffey M."/>
            <person name="Young S.K."/>
            <person name="Zeng Q."/>
            <person name="Gargeya S."/>
            <person name="Fitzgerald M."/>
            <person name="Abouelleil A."/>
            <person name="Alvarado L."/>
            <person name="Chapman S.B."/>
            <person name="Gainer-Dewar J."/>
            <person name="Goldberg J."/>
            <person name="Griggs A."/>
            <person name="Gujja S."/>
            <person name="Hansen M."/>
            <person name="Howarth C."/>
            <person name="Imamovic A."/>
            <person name="Ireland A."/>
            <person name="Larimer J."/>
            <person name="McCowan C."/>
            <person name="Murphy C."/>
            <person name="Pearson M."/>
            <person name="Poon T.W."/>
            <person name="Priest M."/>
            <person name="Roberts A."/>
            <person name="Saif S."/>
            <person name="Shea T."/>
            <person name="Sykes S."/>
            <person name="Wortman J."/>
            <person name="Nusbaum C."/>
            <person name="Birren B."/>
        </authorList>
    </citation>
    <scope>NUCLEOTIDE SEQUENCE [LARGE SCALE GENOMIC DNA]</scope>
    <source>
        <strain evidence="12">CJ02B3</strain>
    </source>
</reference>
<dbReference type="EMBL" id="KI690865">
    <property type="protein sequence ID" value="ETM54948.1"/>
    <property type="molecule type" value="Genomic_DNA"/>
</dbReference>
<dbReference type="Proteomes" id="UP000054532">
    <property type="component" value="Unassembled WGS sequence"/>
</dbReference>
<feature type="domain" description="RRM" evidence="11">
    <location>
        <begin position="111"/>
        <end position="190"/>
    </location>
</feature>
<dbReference type="InterPro" id="IPR012677">
    <property type="entry name" value="Nucleotide-bd_a/b_plait_sf"/>
</dbReference>
<dbReference type="FunFam" id="3.30.70.330:FF:000059">
    <property type="entry name" value="splicing factor 3B subunit 4"/>
    <property type="match status" value="1"/>
</dbReference>
<dbReference type="FunFam" id="3.30.70.330:FF:000505">
    <property type="entry name" value="Splicing factor 3B subunit 4"/>
    <property type="match status" value="1"/>
</dbReference>
<dbReference type="GO" id="GO:0048026">
    <property type="term" value="P:positive regulation of mRNA splicing, via spliceosome"/>
    <property type="evidence" value="ECO:0007669"/>
    <property type="project" value="TreeGrafter"/>
</dbReference>
<evidence type="ECO:0000256" key="8">
    <source>
        <dbReference type="ARBA" id="ARBA00023242"/>
    </source>
</evidence>
<evidence type="ECO:0000256" key="4">
    <source>
        <dbReference type="ARBA" id="ARBA00022728"/>
    </source>
</evidence>
<evidence type="ECO:0000256" key="7">
    <source>
        <dbReference type="ARBA" id="ARBA00023187"/>
    </source>
</evidence>
<evidence type="ECO:0000256" key="2">
    <source>
        <dbReference type="ARBA" id="ARBA00008363"/>
    </source>
</evidence>
<keyword evidence="3" id="KW-0507">mRNA processing</keyword>
<reference evidence="14" key="3">
    <citation type="submission" date="2013-11" db="EMBL/GenBank/DDBJ databases">
        <title>The Genome Sequence of Phytophthora parasitica IAC_01/95.</title>
        <authorList>
            <consortium name="The Broad Institute Genomics Platform"/>
            <person name="Russ C."/>
            <person name="Tyler B."/>
            <person name="Panabieres F."/>
            <person name="Shan W."/>
            <person name="Tripathy S."/>
            <person name="Grunwald N."/>
            <person name="Machado M."/>
            <person name="Johnson C.S."/>
            <person name="Arredondo F."/>
            <person name="Hong C."/>
            <person name="Coffey M."/>
            <person name="Young S.K."/>
            <person name="Zeng Q."/>
            <person name="Gargeya S."/>
            <person name="Fitzgerald M."/>
            <person name="Abouelleil A."/>
            <person name="Alvarado L."/>
            <person name="Chapman S.B."/>
            <person name="Gainer-Dewar J."/>
            <person name="Goldberg J."/>
            <person name="Griggs A."/>
            <person name="Gujja S."/>
            <person name="Hansen M."/>
            <person name="Howarth C."/>
            <person name="Imamovic A."/>
            <person name="Ireland A."/>
            <person name="Larimer J."/>
            <person name="McCowan C."/>
            <person name="Murphy C."/>
            <person name="Pearson M."/>
            <person name="Poon T.W."/>
            <person name="Priest M."/>
            <person name="Roberts A."/>
            <person name="Saif S."/>
            <person name="Shea T."/>
            <person name="Sykes S."/>
            <person name="Wortman J."/>
            <person name="Nusbaum C."/>
            <person name="Birren B."/>
        </authorList>
    </citation>
    <scope>NUCLEOTIDE SEQUENCE [LARGE SCALE GENOMIC DNA]</scope>
    <source>
        <strain evidence="14">IAC_01/95</strain>
    </source>
</reference>
<dbReference type="CDD" id="cd12334">
    <property type="entry name" value="RRM1_SF3B4"/>
    <property type="match status" value="1"/>
</dbReference>
<dbReference type="InterPro" id="IPR035979">
    <property type="entry name" value="RBD_domain_sf"/>
</dbReference>
<dbReference type="SUPFAM" id="SSF54928">
    <property type="entry name" value="RNA-binding domain, RBD"/>
    <property type="match status" value="1"/>
</dbReference>
<evidence type="ECO:0000259" key="11">
    <source>
        <dbReference type="PROSITE" id="PS50102"/>
    </source>
</evidence>
<proteinExistence type="inferred from homology"/>
<evidence type="ECO:0000256" key="1">
    <source>
        <dbReference type="ARBA" id="ARBA00004123"/>
    </source>
</evidence>
<dbReference type="InterPro" id="IPR034158">
    <property type="entry name" value="SF3B4_RRM1"/>
</dbReference>
<evidence type="ECO:0000256" key="3">
    <source>
        <dbReference type="ARBA" id="ARBA00022664"/>
    </source>
</evidence>
<dbReference type="AlphaFoldDB" id="W2P3X9"/>
<dbReference type="GO" id="GO:0006397">
    <property type="term" value="P:mRNA processing"/>
    <property type="evidence" value="ECO:0007669"/>
    <property type="project" value="UniProtKB-KW"/>
</dbReference>
<keyword evidence="6 10" id="KW-0694">RNA-binding</keyword>
<name>W2P3X9_PHYNI</name>
<comment type="subcellular location">
    <subcellularLocation>
        <location evidence="1">Nucleus</location>
    </subcellularLocation>
</comment>
<dbReference type="InterPro" id="IPR000504">
    <property type="entry name" value="RRM_dom"/>
</dbReference>
<keyword evidence="8" id="KW-0539">Nucleus</keyword>
<keyword evidence="4" id="KW-0747">Spliceosome</keyword>
<sequence>HTNISFHKSFVTMSAAIEQRNQDATVYVGNLDDRVTEELLWELMLQAGSVCNVHMPRDKVTGAHQNYGFVEFRTEECAEYAVKVLNMIQLYGRVIRVKKASNDRKNLDVGANLFIGNLDPEVDEKLLYDTFSAFGGIVETPKIMRDPDTKASKGFGFVSFDSFEAADLAIECMHGQYLCNRQVVVQYAFKKDSHNERHGSEAERLLAQRNPNKLKPHTMFAFTAGAAPGMDAPPPPPHFDQSAMGYMSMGMVPPPPPPAAMGMAYPPPPPPTGMVPPPPPTR</sequence>
<dbReference type="PROSITE" id="PS50102">
    <property type="entry name" value="RRM"/>
    <property type="match status" value="2"/>
</dbReference>
<dbReference type="Gene3D" id="3.30.70.330">
    <property type="match status" value="2"/>
</dbReference>
<evidence type="ECO:0000256" key="10">
    <source>
        <dbReference type="PROSITE-ProRule" id="PRU00176"/>
    </source>
</evidence>
<evidence type="ECO:0000256" key="5">
    <source>
        <dbReference type="ARBA" id="ARBA00022737"/>
    </source>
</evidence>
<dbReference type="EMBL" id="KI670841">
    <property type="protein sequence ID" value="ETL48654.1"/>
    <property type="molecule type" value="Genomic_DNA"/>
</dbReference>
<evidence type="ECO:0000313" key="12">
    <source>
        <dbReference type="EMBL" id="ETK95257.1"/>
    </source>
</evidence>
<protein>
    <recommendedName>
        <fullName evidence="9">Splicing factor 3B subunit 4</fullName>
    </recommendedName>
</protein>
<dbReference type="CDD" id="cd12335">
    <property type="entry name" value="RRM2_SF3B4"/>
    <property type="match status" value="1"/>
</dbReference>
<organism evidence="14">
    <name type="scientific">Phytophthora nicotianae</name>
    <name type="common">Potato buckeye rot agent</name>
    <name type="synonym">Phytophthora parasitica</name>
    <dbReference type="NCBI Taxonomy" id="4792"/>
    <lineage>
        <taxon>Eukaryota</taxon>
        <taxon>Sar</taxon>
        <taxon>Stramenopiles</taxon>
        <taxon>Oomycota</taxon>
        <taxon>Peronosporomycetes</taxon>
        <taxon>Peronosporales</taxon>
        <taxon>Peronosporaceae</taxon>
        <taxon>Phytophthora</taxon>
    </lineage>
</organism>
<evidence type="ECO:0000313" key="14">
    <source>
        <dbReference type="EMBL" id="ETM54948.1"/>
    </source>
</evidence>
<dbReference type="PANTHER" id="PTHR48030">
    <property type="entry name" value="SPLICING FACTOR 3B SUBUNIT 4"/>
    <property type="match status" value="1"/>
</dbReference>
<evidence type="ECO:0000313" key="15">
    <source>
        <dbReference type="Proteomes" id="UP000053864"/>
    </source>
</evidence>
<dbReference type="Proteomes" id="UP000053236">
    <property type="component" value="Unassembled WGS sequence"/>
</dbReference>
<evidence type="ECO:0000256" key="9">
    <source>
        <dbReference type="ARBA" id="ARBA00070533"/>
    </source>
</evidence>
<dbReference type="EMBL" id="KI684367">
    <property type="protein sequence ID" value="ETK95257.1"/>
    <property type="molecule type" value="Genomic_DNA"/>
</dbReference>
<dbReference type="VEuPathDB" id="FungiDB:PPTG_06972"/>
<dbReference type="Pfam" id="PF00076">
    <property type="entry name" value="RRM_1"/>
    <property type="match status" value="2"/>
</dbReference>
<reference evidence="13 15" key="2">
    <citation type="submission" date="2013-11" db="EMBL/GenBank/DDBJ databases">
        <title>The Genome Sequence of Phytophthora parasitica CJ05E6.</title>
        <authorList>
            <consortium name="The Broad Institute Genomics Platform"/>
            <person name="Russ C."/>
            <person name="Tyler B."/>
            <person name="Panabieres F."/>
            <person name="Shan W."/>
            <person name="Tripathy S."/>
            <person name="Grunwald N."/>
            <person name="Machado M."/>
            <person name="Johnson C.S."/>
            <person name="Arredondo F."/>
            <person name="Hong C."/>
            <person name="Coffey M."/>
            <person name="Young S.K."/>
            <person name="Zeng Q."/>
            <person name="Gargeya S."/>
            <person name="Fitzgerald M."/>
            <person name="Abouelleil A."/>
            <person name="Alvarado L."/>
            <person name="Chapman S.B."/>
            <person name="Gainer-Dewar J."/>
            <person name="Goldberg J."/>
            <person name="Griggs A."/>
            <person name="Gujja S."/>
            <person name="Hansen M."/>
            <person name="Howarth C."/>
            <person name="Imamovic A."/>
            <person name="Ireland A."/>
            <person name="Larimer J."/>
            <person name="McCowan C."/>
            <person name="Murphy C."/>
            <person name="Pearson M."/>
            <person name="Poon T.W."/>
            <person name="Priest M."/>
            <person name="Roberts A."/>
            <person name="Saif S."/>
            <person name="Shea T."/>
            <person name="Sykes S."/>
            <person name="Wortman J."/>
            <person name="Nusbaum C."/>
            <person name="Birren B."/>
        </authorList>
    </citation>
    <scope>NUCLEOTIDE SEQUENCE [LARGE SCALE GENOMIC DNA]</scope>
    <source>
        <strain evidence="13 15">CJ05E6</strain>
    </source>
</reference>
<feature type="domain" description="RRM" evidence="11">
    <location>
        <begin position="24"/>
        <end position="102"/>
    </location>
</feature>
<evidence type="ECO:0000313" key="13">
    <source>
        <dbReference type="EMBL" id="ETL48654.1"/>
    </source>
</evidence>
<dbReference type="InterPro" id="IPR034159">
    <property type="entry name" value="SF3B4_RRM2"/>
</dbReference>
<keyword evidence="5" id="KW-0677">Repeat</keyword>
<feature type="non-terminal residue" evidence="14">
    <location>
        <position position="1"/>
    </location>
</feature>
<dbReference type="GO" id="GO:0003723">
    <property type="term" value="F:RNA binding"/>
    <property type="evidence" value="ECO:0007669"/>
    <property type="project" value="UniProtKB-UniRule"/>
</dbReference>
<keyword evidence="7" id="KW-0508">mRNA splicing</keyword>
<dbReference type="GO" id="GO:0005730">
    <property type="term" value="C:nucleolus"/>
    <property type="evidence" value="ECO:0007669"/>
    <property type="project" value="TreeGrafter"/>
</dbReference>
<dbReference type="SMART" id="SM00360">
    <property type="entry name" value="RRM"/>
    <property type="match status" value="2"/>
</dbReference>
<dbReference type="PANTHER" id="PTHR48030:SF3">
    <property type="entry name" value="SPLICING FACTOR 3B SUBUNIT 4"/>
    <property type="match status" value="1"/>
</dbReference>
<comment type="similarity">
    <text evidence="2">Belongs to the SF3B4 family.</text>
</comment>
<dbReference type="Proteomes" id="UP000053864">
    <property type="component" value="Unassembled WGS sequence"/>
</dbReference>
<evidence type="ECO:0000256" key="6">
    <source>
        <dbReference type="ARBA" id="ARBA00022884"/>
    </source>
</evidence>